<accession>A0ABZ2TLH7</accession>
<keyword evidence="1" id="KW-0175">Coiled coil</keyword>
<protein>
    <submittedName>
        <fullName evidence="2">Uncharacterized protein</fullName>
    </submittedName>
</protein>
<evidence type="ECO:0000313" key="3">
    <source>
        <dbReference type="Proteomes" id="UP001622612"/>
    </source>
</evidence>
<evidence type="ECO:0000313" key="2">
    <source>
        <dbReference type="EMBL" id="WYM97312.1"/>
    </source>
</evidence>
<dbReference type="EMBL" id="CP088155">
    <property type="protein sequence ID" value="WYM97312.1"/>
    <property type="molecule type" value="Genomic_DNA"/>
</dbReference>
<proteinExistence type="predicted"/>
<sequence length="137" mass="16510">MTKKQQLIKLNNEFDSNLLIKDIKKYNNVKSYIDEDADNPKVKYYLFVVNEDNKIVRGNKGGTMKQSEFQELVINEFKEQKKFNEQQIKFNEFVINEFKEQRKFNESFSKRLDSIESRLDSVEKRLTKLESFHKKEL</sequence>
<dbReference type="Gene3D" id="1.20.5.110">
    <property type="match status" value="1"/>
</dbReference>
<reference evidence="2" key="1">
    <citation type="submission" date="2021-11" db="EMBL/GenBank/DDBJ databases">
        <title>The first genome sequence of unculturable Mycoplasma faucium obtained by de novo assembly of metagenomic reads.</title>
        <authorList>
            <person name="Sabat A.J."/>
            <person name="Bathoorn E."/>
            <person name="Akkerboom V."/>
            <person name="Friedrich A.W."/>
        </authorList>
    </citation>
    <scope>NUCLEOTIDE SEQUENCE [LARGE SCALE GENOMIC DNA]</scope>
    <source>
        <strain evidence="2">UMCG-MFM1</strain>
    </source>
</reference>
<gene>
    <name evidence="2" type="ORF">LQ356_00235</name>
</gene>
<feature type="coiled-coil region" evidence="1">
    <location>
        <begin position="105"/>
        <end position="132"/>
    </location>
</feature>
<name>A0ABZ2TLH7_9BACT</name>
<dbReference type="RefSeq" id="WP_405311690.1">
    <property type="nucleotide sequence ID" value="NZ_CP088155.1"/>
</dbReference>
<organism evidence="2 3">
    <name type="scientific">Metamycoplasma faucium</name>
    <dbReference type="NCBI Taxonomy" id="56142"/>
    <lineage>
        <taxon>Bacteria</taxon>
        <taxon>Bacillati</taxon>
        <taxon>Mycoplasmatota</taxon>
        <taxon>Mycoplasmoidales</taxon>
        <taxon>Metamycoplasmataceae</taxon>
        <taxon>Metamycoplasma</taxon>
    </lineage>
</organism>
<keyword evidence="3" id="KW-1185">Reference proteome</keyword>
<evidence type="ECO:0000256" key="1">
    <source>
        <dbReference type="SAM" id="Coils"/>
    </source>
</evidence>
<dbReference type="Proteomes" id="UP001622612">
    <property type="component" value="Chromosome"/>
</dbReference>